<keyword evidence="3 4" id="KW-0418">Kinase</keyword>
<dbReference type="Gene3D" id="3.30.470.160">
    <property type="entry name" value="Inositol polyphosphate kinase"/>
    <property type="match status" value="1"/>
</dbReference>
<dbReference type="InterPro" id="IPR005522">
    <property type="entry name" value="IPK"/>
</dbReference>
<dbReference type="EMBL" id="JAVRRJ010000004">
    <property type="protein sequence ID" value="KAK5085195.1"/>
    <property type="molecule type" value="Genomic_DNA"/>
</dbReference>
<dbReference type="GO" id="GO:0000824">
    <property type="term" value="F:inositol-1,4,5,6-tetrakisphosphate 3-kinase activity"/>
    <property type="evidence" value="ECO:0007669"/>
    <property type="project" value="TreeGrafter"/>
</dbReference>
<evidence type="ECO:0000256" key="4">
    <source>
        <dbReference type="RuleBase" id="RU363090"/>
    </source>
</evidence>
<feature type="compositionally biased region" description="Polar residues" evidence="5">
    <location>
        <begin position="555"/>
        <end position="587"/>
    </location>
</feature>
<feature type="region of interest" description="Disordered" evidence="5">
    <location>
        <begin position="620"/>
        <end position="671"/>
    </location>
</feature>
<name>A0AAN7T067_9EURO</name>
<feature type="region of interest" description="Disordered" evidence="5">
    <location>
        <begin position="311"/>
        <end position="392"/>
    </location>
</feature>
<dbReference type="EC" id="2.7.-.-" evidence="4"/>
<feature type="compositionally biased region" description="Polar residues" evidence="5">
    <location>
        <begin position="175"/>
        <end position="185"/>
    </location>
</feature>
<reference evidence="6 7" key="1">
    <citation type="submission" date="2023-08" db="EMBL/GenBank/DDBJ databases">
        <title>Black Yeasts Isolated from many extreme environments.</title>
        <authorList>
            <person name="Coleine C."/>
            <person name="Stajich J.E."/>
            <person name="Selbmann L."/>
        </authorList>
    </citation>
    <scope>NUCLEOTIDE SEQUENCE [LARGE SCALE GENOMIC DNA]</scope>
    <source>
        <strain evidence="6 7">CCFEE 5910</strain>
    </source>
</reference>
<dbReference type="PANTHER" id="PTHR12400:SF21">
    <property type="entry name" value="KINASE"/>
    <property type="match status" value="1"/>
</dbReference>
<dbReference type="GO" id="GO:0005634">
    <property type="term" value="C:nucleus"/>
    <property type="evidence" value="ECO:0007669"/>
    <property type="project" value="TreeGrafter"/>
</dbReference>
<feature type="region of interest" description="Disordered" evidence="5">
    <location>
        <begin position="108"/>
        <end position="216"/>
    </location>
</feature>
<feature type="compositionally biased region" description="Basic and acidic residues" evidence="5">
    <location>
        <begin position="636"/>
        <end position="645"/>
    </location>
</feature>
<dbReference type="GO" id="GO:0046854">
    <property type="term" value="P:phosphatidylinositol phosphate biosynthetic process"/>
    <property type="evidence" value="ECO:0007669"/>
    <property type="project" value="TreeGrafter"/>
</dbReference>
<evidence type="ECO:0000256" key="5">
    <source>
        <dbReference type="SAM" id="MobiDB-lite"/>
    </source>
</evidence>
<feature type="compositionally biased region" description="Polar residues" evidence="5">
    <location>
        <begin position="721"/>
        <end position="732"/>
    </location>
</feature>
<evidence type="ECO:0000313" key="7">
    <source>
        <dbReference type="Proteomes" id="UP001309876"/>
    </source>
</evidence>
<dbReference type="GO" id="GO:0032958">
    <property type="term" value="P:inositol phosphate biosynthetic process"/>
    <property type="evidence" value="ECO:0007669"/>
    <property type="project" value="InterPro"/>
</dbReference>
<feature type="compositionally biased region" description="Basic and acidic residues" evidence="5">
    <location>
        <begin position="540"/>
        <end position="549"/>
    </location>
</feature>
<proteinExistence type="inferred from homology"/>
<comment type="similarity">
    <text evidence="1 4">Belongs to the inositol phosphokinase (IPK) family.</text>
</comment>
<gene>
    <name evidence="6" type="primary">KCS1</name>
    <name evidence="6" type="ORF">LTR05_004474</name>
</gene>
<protein>
    <recommendedName>
        <fullName evidence="4">Kinase</fullName>
        <ecNumber evidence="4">2.7.-.-</ecNumber>
    </recommendedName>
</protein>
<feature type="compositionally biased region" description="Low complexity" evidence="5">
    <location>
        <begin position="345"/>
        <end position="355"/>
    </location>
</feature>
<dbReference type="PANTHER" id="PTHR12400">
    <property type="entry name" value="INOSITOL POLYPHOSPHATE KINASE"/>
    <property type="match status" value="1"/>
</dbReference>
<feature type="region of interest" description="Disordered" evidence="5">
    <location>
        <begin position="26"/>
        <end position="87"/>
    </location>
</feature>
<dbReference type="Proteomes" id="UP001309876">
    <property type="component" value="Unassembled WGS sequence"/>
</dbReference>
<evidence type="ECO:0000256" key="2">
    <source>
        <dbReference type="ARBA" id="ARBA00022679"/>
    </source>
</evidence>
<comment type="caution">
    <text evidence="6">The sequence shown here is derived from an EMBL/GenBank/DDBJ whole genome shotgun (WGS) entry which is preliminary data.</text>
</comment>
<evidence type="ECO:0000256" key="1">
    <source>
        <dbReference type="ARBA" id="ARBA00007374"/>
    </source>
</evidence>
<feature type="compositionally biased region" description="Basic and acidic residues" evidence="5">
    <location>
        <begin position="51"/>
        <end position="81"/>
    </location>
</feature>
<feature type="compositionally biased region" description="Basic and acidic residues" evidence="5">
    <location>
        <begin position="486"/>
        <end position="499"/>
    </location>
</feature>
<evidence type="ECO:0000256" key="3">
    <source>
        <dbReference type="ARBA" id="ARBA00022777"/>
    </source>
</evidence>
<feature type="region of interest" description="Disordered" evidence="5">
    <location>
        <begin position="719"/>
        <end position="752"/>
    </location>
</feature>
<feature type="compositionally biased region" description="Polar residues" evidence="5">
    <location>
        <begin position="120"/>
        <end position="131"/>
    </location>
</feature>
<feature type="compositionally biased region" description="Basic residues" evidence="5">
    <location>
        <begin position="735"/>
        <end position="751"/>
    </location>
</feature>
<sequence length="1127" mass="125196">MKLSNGSEQVEGSIFAADYANKLQKSAFTGNDEPNALPQERSGAMRQAVQENKRPERSVSRGRTHMDKSIEATVKKPESSGHVRSRKASHMMGLFDFRNDLARKADHSQEIDNKYDTESVESPISQLSKCTPGNDYFSKRSSRTDSTMGFTTKSLDLADTPSEDDIDPSQFPLDNEQTPQPSSLLSAHYDDTRAGSQGRPDTLRHKASTPGVPGIDHAGTVFDIAQLTDSHDEEGERIVDALYFPHEGRAAYEPDEEDHHHVATPQYRHGTLDPSTAQSTQLTENAYLESEGQRIDISVESDFEKTVFHGTFESPAEEIGRSEEDDGDEQTPRVRAVNGRPTGILSALSDSASSDELADATQSEEAASTPVARPTISSQTKDPKARVGSVAKPKTAVTLKPYKHQVGGHSTMFRFSRRAICKQLNNRENEFYERIEQSHPDMLKFLPKYIGVLNVTFQKKPKEEEIAGKDDGEELVSNDITQPVDKSGDLPAKNKDKDAQASGSPQPRIVSHSQKIDDAAQVFLDQNRHLLASEYFGLPERPKSADPNHFRIRGSNGTSSLGGNAERSLNGTTSPTRPSLGHTTSHPWGISSLNDSLKHKVLKEVFGGVPQINHVNRHNRHAPAHAPHPNSNSYPLRKDPEERRRSNLSLDTFRSGDIKKDQSLQQSAFPTTHLPRSDLAIQSAVVEPDNKLLGILSEPRQTYSSSVGDVNQHDLSRIHTHNSADTEPTSNARMAPRRRHSGMGLRRRRKSVNGGEKVDLEYFEDDALSAMREPEVFAMDEDNITTQEQPSTLKSSATSTSNEHDVVVEGQDSVSTKLTVKNNANGEETDTRDTIAEHQIPVNPKEAQCAQPGQRNALYILLEDLTSGMGKPCVLDLKMGTRQYGVDASEKKLTSQREKCAGTTSRQLGVRVCGMQTWSKATQEGKHEDKYFGRALEVGRPFRTTLVRFLYDGISYDSVARHIPTILHKLGKLENMVRRLPGYRFYASSLLIYYDAEPELSREFLEAQKNGVDLMAKKKKEDKIWPPPIEIKLVDFANCVTSEDKLPDDIKTPPHHPGDVDRGYLRGLRSLKHYFEKILRDIKKGVYGNVAPADLKDLMDDEGDYVPAEDDAEDDDCMNTRLAGVVA</sequence>
<dbReference type="InterPro" id="IPR038286">
    <property type="entry name" value="IPK_sf"/>
</dbReference>
<feature type="region of interest" description="Disordered" evidence="5">
    <location>
        <begin position="786"/>
        <end position="813"/>
    </location>
</feature>
<feature type="compositionally biased region" description="Low complexity" evidence="5">
    <location>
        <begin position="624"/>
        <end position="633"/>
    </location>
</feature>
<keyword evidence="2 4" id="KW-0808">Transferase</keyword>
<dbReference type="Pfam" id="PF03770">
    <property type="entry name" value="IPK"/>
    <property type="match status" value="1"/>
</dbReference>
<feature type="region of interest" description="Disordered" evidence="5">
    <location>
        <begin position="464"/>
        <end position="511"/>
    </location>
</feature>
<feature type="compositionally biased region" description="Basic and acidic residues" evidence="5">
    <location>
        <begin position="108"/>
        <end position="117"/>
    </location>
</feature>
<feature type="compositionally biased region" description="Polar residues" evidence="5">
    <location>
        <begin position="786"/>
        <end position="801"/>
    </location>
</feature>
<dbReference type="GO" id="GO:0008440">
    <property type="term" value="F:inositol-1,4,5-trisphosphate 3-kinase activity"/>
    <property type="evidence" value="ECO:0007669"/>
    <property type="project" value="TreeGrafter"/>
</dbReference>
<dbReference type="GO" id="GO:0005737">
    <property type="term" value="C:cytoplasm"/>
    <property type="evidence" value="ECO:0007669"/>
    <property type="project" value="TreeGrafter"/>
</dbReference>
<organism evidence="6 7">
    <name type="scientific">Lithohypha guttulata</name>
    <dbReference type="NCBI Taxonomy" id="1690604"/>
    <lineage>
        <taxon>Eukaryota</taxon>
        <taxon>Fungi</taxon>
        <taxon>Dikarya</taxon>
        <taxon>Ascomycota</taxon>
        <taxon>Pezizomycotina</taxon>
        <taxon>Eurotiomycetes</taxon>
        <taxon>Chaetothyriomycetidae</taxon>
        <taxon>Chaetothyriales</taxon>
        <taxon>Trichomeriaceae</taxon>
        <taxon>Lithohypha</taxon>
    </lineage>
</organism>
<accession>A0AAN7T067</accession>
<evidence type="ECO:0000313" key="6">
    <source>
        <dbReference type="EMBL" id="KAK5085195.1"/>
    </source>
</evidence>
<feature type="compositionally biased region" description="Polar residues" evidence="5">
    <location>
        <begin position="144"/>
        <end position="154"/>
    </location>
</feature>
<dbReference type="SUPFAM" id="SSF56104">
    <property type="entry name" value="SAICAR synthase-like"/>
    <property type="match status" value="1"/>
</dbReference>
<keyword evidence="7" id="KW-1185">Reference proteome</keyword>
<feature type="region of interest" description="Disordered" evidence="5">
    <location>
        <begin position="538"/>
        <end position="587"/>
    </location>
</feature>
<dbReference type="AlphaFoldDB" id="A0AAN7T067"/>